<feature type="transmembrane region" description="Helical" evidence="9">
    <location>
        <begin position="207"/>
        <end position="231"/>
    </location>
</feature>
<evidence type="ECO:0000256" key="8">
    <source>
        <dbReference type="ARBA" id="ARBA00023136"/>
    </source>
</evidence>
<feature type="transmembrane region" description="Helical" evidence="9">
    <location>
        <begin position="156"/>
        <end position="173"/>
    </location>
</feature>
<dbReference type="NCBIfam" id="TIGR00966">
    <property type="entry name" value="transloc_SecF"/>
    <property type="match status" value="1"/>
</dbReference>
<feature type="transmembrane region" description="Helical" evidence="9">
    <location>
        <begin position="180"/>
        <end position="201"/>
    </location>
</feature>
<dbReference type="FunFam" id="1.20.1640.10:FF:000025">
    <property type="entry name" value="Protein-export membrane protein SecF"/>
    <property type="match status" value="1"/>
</dbReference>
<feature type="transmembrane region" description="Helical" evidence="9">
    <location>
        <begin position="291"/>
        <end position="311"/>
    </location>
</feature>
<dbReference type="Pfam" id="PF07549">
    <property type="entry name" value="Sec_GG"/>
    <property type="match status" value="1"/>
</dbReference>
<evidence type="ECO:0000256" key="4">
    <source>
        <dbReference type="ARBA" id="ARBA00022692"/>
    </source>
</evidence>
<feature type="transmembrane region" description="Helical" evidence="9">
    <location>
        <begin position="267"/>
        <end position="285"/>
    </location>
</feature>
<proteinExistence type="inferred from homology"/>
<keyword evidence="5 9" id="KW-0653">Protein transport</keyword>
<reference evidence="11" key="1">
    <citation type="submission" date="2020-12" db="EMBL/GenBank/DDBJ databases">
        <title>Ramlibacter sp. nov., isolated from a freshwater alga, Cryptomonas.</title>
        <authorList>
            <person name="Kim H.M."/>
            <person name="Jeon C.O."/>
        </authorList>
    </citation>
    <scope>NUCLEOTIDE SEQUENCE</scope>
    <source>
        <strain evidence="11">CrO1</strain>
    </source>
</reference>
<dbReference type="InterPro" id="IPR022646">
    <property type="entry name" value="SecD/SecF_CS"/>
</dbReference>
<accession>A0A934UPY2</accession>
<dbReference type="PRINTS" id="PR01755">
    <property type="entry name" value="SECFTRNLCASE"/>
</dbReference>
<dbReference type="AlphaFoldDB" id="A0A934UPY2"/>
<dbReference type="HAMAP" id="MF_01464_B">
    <property type="entry name" value="SecF_B"/>
    <property type="match status" value="1"/>
</dbReference>
<dbReference type="GO" id="GO:0005886">
    <property type="term" value="C:plasma membrane"/>
    <property type="evidence" value="ECO:0007669"/>
    <property type="project" value="UniProtKB-SubCell"/>
</dbReference>
<dbReference type="GO" id="GO:0006605">
    <property type="term" value="P:protein targeting"/>
    <property type="evidence" value="ECO:0007669"/>
    <property type="project" value="UniProtKB-UniRule"/>
</dbReference>
<dbReference type="PANTHER" id="PTHR30081:SF8">
    <property type="entry name" value="PROTEIN TRANSLOCASE SUBUNIT SECF"/>
    <property type="match status" value="1"/>
</dbReference>
<evidence type="ECO:0000256" key="3">
    <source>
        <dbReference type="ARBA" id="ARBA00022475"/>
    </source>
</evidence>
<evidence type="ECO:0000256" key="5">
    <source>
        <dbReference type="ARBA" id="ARBA00022927"/>
    </source>
</evidence>
<dbReference type="GO" id="GO:0015450">
    <property type="term" value="F:protein-transporting ATPase activity"/>
    <property type="evidence" value="ECO:0007669"/>
    <property type="project" value="InterPro"/>
</dbReference>
<dbReference type="InterPro" id="IPR055344">
    <property type="entry name" value="SecD_SecF_C_bact"/>
</dbReference>
<comment type="subcellular location">
    <subcellularLocation>
        <location evidence="1 9">Cell membrane</location>
        <topology evidence="1 9">Multi-pass membrane protein</topology>
    </subcellularLocation>
</comment>
<keyword evidence="2 9" id="KW-0813">Transport</keyword>
<evidence type="ECO:0000313" key="12">
    <source>
        <dbReference type="Proteomes" id="UP000617041"/>
    </source>
</evidence>
<keyword evidence="3 9" id="KW-1003">Cell membrane</keyword>
<dbReference type="Proteomes" id="UP000617041">
    <property type="component" value="Unassembled WGS sequence"/>
</dbReference>
<evidence type="ECO:0000259" key="10">
    <source>
        <dbReference type="Pfam" id="PF02355"/>
    </source>
</evidence>
<dbReference type="NCBIfam" id="TIGR00916">
    <property type="entry name" value="2A0604s01"/>
    <property type="match status" value="1"/>
</dbReference>
<keyword evidence="8 9" id="KW-0472">Membrane</keyword>
<dbReference type="EMBL" id="JAEDAO010000001">
    <property type="protein sequence ID" value="MBK0391241.1"/>
    <property type="molecule type" value="Genomic_DNA"/>
</dbReference>
<dbReference type="InterPro" id="IPR022645">
    <property type="entry name" value="SecD/SecF_bac"/>
</dbReference>
<keyword evidence="4 9" id="KW-0812">Transmembrane</keyword>
<sequence length="335" mass="36940">MEFFKIHRDIPFMRNALVFNVISFLTFAAAVFFLFHRGLHLSNEFTGGTVMQVSYAQPAEVEKVRQAVVGMGFADVQVQNFGTARDVLIRLPSQKGVSSAQQSERVMEALCASEQGRIADEQQRRVCKTAAGGEPVTLHRTEFVGPQVGEELATDGLKALAMVVVGIVVYLAFRFEWKFAVAAIIANLHDVVIILGFFAYFQWEFSLAVLAAVLAVLGYSVNESVVIFDRIRENFRRYRKMDTVQIIDNAITSTISRTIITHGSTQIMVLSMLLFGGATLHYFALALTIGILFGIYSSVFVAAAIAMWLGVKREDLVKAGSRKEDPNDPNAGAVV</sequence>
<evidence type="ECO:0000256" key="6">
    <source>
        <dbReference type="ARBA" id="ARBA00022989"/>
    </source>
</evidence>
<dbReference type="RefSeq" id="WP_200786073.1">
    <property type="nucleotide sequence ID" value="NZ_JAEDAO010000001.1"/>
</dbReference>
<dbReference type="PANTHER" id="PTHR30081">
    <property type="entry name" value="PROTEIN-EXPORT MEMBRANE PROTEIN SEC"/>
    <property type="match status" value="1"/>
</dbReference>
<keyword evidence="7 9" id="KW-0811">Translocation</keyword>
<dbReference type="Pfam" id="PF02355">
    <property type="entry name" value="SecD_SecF_C"/>
    <property type="match status" value="1"/>
</dbReference>
<evidence type="ECO:0000256" key="2">
    <source>
        <dbReference type="ARBA" id="ARBA00022448"/>
    </source>
</evidence>
<comment type="caution">
    <text evidence="11">The sequence shown here is derived from an EMBL/GenBank/DDBJ whole genome shotgun (WGS) entry which is preliminary data.</text>
</comment>
<evidence type="ECO:0000256" key="9">
    <source>
        <dbReference type="HAMAP-Rule" id="MF_01464"/>
    </source>
</evidence>
<feature type="transmembrane region" description="Helical" evidence="9">
    <location>
        <begin position="12"/>
        <end position="35"/>
    </location>
</feature>
<dbReference type="InterPro" id="IPR048634">
    <property type="entry name" value="SecD_SecF_C"/>
</dbReference>
<feature type="domain" description="Protein export membrane protein SecD/SecF C-terminal" evidence="10">
    <location>
        <begin position="136"/>
        <end position="310"/>
    </location>
</feature>
<comment type="function">
    <text evidence="9">Part of the Sec protein translocase complex. Interacts with the SecYEG preprotein conducting channel. SecDF uses the proton motive force (PMF) to complete protein translocation after the ATP-dependent function of SecA.</text>
</comment>
<dbReference type="SUPFAM" id="SSF82866">
    <property type="entry name" value="Multidrug efflux transporter AcrB transmembrane domain"/>
    <property type="match status" value="1"/>
</dbReference>
<dbReference type="InterPro" id="IPR022813">
    <property type="entry name" value="SecD/SecF_arch_bac"/>
</dbReference>
<dbReference type="Gene3D" id="1.20.1640.10">
    <property type="entry name" value="Multidrug efflux transporter AcrB transmembrane domain"/>
    <property type="match status" value="1"/>
</dbReference>
<name>A0A934UPY2_9BURK</name>
<protein>
    <recommendedName>
        <fullName evidence="9">Protein-export membrane protein SecF</fullName>
    </recommendedName>
</protein>
<comment type="subunit">
    <text evidence="9">Forms a complex with SecD. Part of the essential Sec protein translocation apparatus which comprises SecA, SecYEG and auxiliary proteins SecDF-YajC and YidC.</text>
</comment>
<keyword evidence="12" id="KW-1185">Reference proteome</keyword>
<dbReference type="GO" id="GO:0043952">
    <property type="term" value="P:protein transport by the Sec complex"/>
    <property type="evidence" value="ECO:0007669"/>
    <property type="project" value="UniProtKB-UniRule"/>
</dbReference>
<organism evidence="11 12">
    <name type="scientific">Ramlibacter algicola</name>
    <dbReference type="NCBI Taxonomy" id="2795217"/>
    <lineage>
        <taxon>Bacteria</taxon>
        <taxon>Pseudomonadati</taxon>
        <taxon>Pseudomonadota</taxon>
        <taxon>Betaproteobacteria</taxon>
        <taxon>Burkholderiales</taxon>
        <taxon>Comamonadaceae</taxon>
        <taxon>Ramlibacter</taxon>
    </lineage>
</organism>
<evidence type="ECO:0000256" key="7">
    <source>
        <dbReference type="ARBA" id="ARBA00023010"/>
    </source>
</evidence>
<comment type="similarity">
    <text evidence="9">Belongs to the SecD/SecF family. SecF subfamily.</text>
</comment>
<dbReference type="InterPro" id="IPR005665">
    <property type="entry name" value="SecF_bac"/>
</dbReference>
<dbReference type="GO" id="GO:0065002">
    <property type="term" value="P:intracellular protein transmembrane transport"/>
    <property type="evidence" value="ECO:0007669"/>
    <property type="project" value="UniProtKB-UniRule"/>
</dbReference>
<evidence type="ECO:0000313" key="11">
    <source>
        <dbReference type="EMBL" id="MBK0391241.1"/>
    </source>
</evidence>
<keyword evidence="6 9" id="KW-1133">Transmembrane helix</keyword>
<gene>
    <name evidence="9 11" type="primary">secF</name>
    <name evidence="11" type="ORF">I8E28_01440</name>
</gene>
<evidence type="ECO:0000256" key="1">
    <source>
        <dbReference type="ARBA" id="ARBA00004651"/>
    </source>
</evidence>